<organism evidence="5 6">
    <name type="scientific">Tupaia chinensis</name>
    <name type="common">Chinese tree shrew</name>
    <name type="synonym">Tupaia belangeri chinensis</name>
    <dbReference type="NCBI Taxonomy" id="246437"/>
    <lineage>
        <taxon>Eukaryota</taxon>
        <taxon>Metazoa</taxon>
        <taxon>Chordata</taxon>
        <taxon>Craniata</taxon>
        <taxon>Vertebrata</taxon>
        <taxon>Euteleostomi</taxon>
        <taxon>Mammalia</taxon>
        <taxon>Eutheria</taxon>
        <taxon>Euarchontoglires</taxon>
        <taxon>Scandentia</taxon>
        <taxon>Tupaiidae</taxon>
        <taxon>Tupaia</taxon>
    </lineage>
</organism>
<evidence type="ECO:0000313" key="6">
    <source>
        <dbReference type="Proteomes" id="UP000011518"/>
    </source>
</evidence>
<dbReference type="GO" id="GO:0005737">
    <property type="term" value="C:cytoplasm"/>
    <property type="evidence" value="ECO:0007669"/>
    <property type="project" value="TreeGrafter"/>
</dbReference>
<dbReference type="InterPro" id="IPR036860">
    <property type="entry name" value="SH2_dom_sf"/>
</dbReference>
<dbReference type="Proteomes" id="UP000011518">
    <property type="component" value="Unassembled WGS sequence"/>
</dbReference>
<dbReference type="PRINTS" id="PR00401">
    <property type="entry name" value="SH2DOMAIN"/>
</dbReference>
<dbReference type="SUPFAM" id="SSF55550">
    <property type="entry name" value="SH2 domain"/>
    <property type="match status" value="1"/>
</dbReference>
<proteinExistence type="predicted"/>
<dbReference type="PROSITE" id="PS50001">
    <property type="entry name" value="SH2"/>
    <property type="match status" value="1"/>
</dbReference>
<keyword evidence="1 2" id="KW-0727">SH2 domain</keyword>
<feature type="region of interest" description="Disordered" evidence="3">
    <location>
        <begin position="149"/>
        <end position="182"/>
    </location>
</feature>
<keyword evidence="6" id="KW-1185">Reference proteome</keyword>
<reference evidence="6" key="2">
    <citation type="journal article" date="2013" name="Nat. Commun.">
        <title>Genome of the Chinese tree shrew.</title>
        <authorList>
            <person name="Fan Y."/>
            <person name="Huang Z.Y."/>
            <person name="Cao C.C."/>
            <person name="Chen C.S."/>
            <person name="Chen Y.X."/>
            <person name="Fan D.D."/>
            <person name="He J."/>
            <person name="Hou H.L."/>
            <person name="Hu L."/>
            <person name="Hu X.T."/>
            <person name="Jiang X.T."/>
            <person name="Lai R."/>
            <person name="Lang Y.S."/>
            <person name="Liang B."/>
            <person name="Liao S.G."/>
            <person name="Mu D."/>
            <person name="Ma Y.Y."/>
            <person name="Niu Y.Y."/>
            <person name="Sun X.Q."/>
            <person name="Xia J.Q."/>
            <person name="Xiao J."/>
            <person name="Xiong Z.Q."/>
            <person name="Xu L."/>
            <person name="Yang L."/>
            <person name="Zhang Y."/>
            <person name="Zhao W."/>
            <person name="Zhao X.D."/>
            <person name="Zheng Y.T."/>
            <person name="Zhou J.M."/>
            <person name="Zhu Y.B."/>
            <person name="Zhang G.J."/>
            <person name="Wang J."/>
            <person name="Yao Y.G."/>
        </authorList>
    </citation>
    <scope>NUCLEOTIDE SEQUENCE [LARGE SCALE GENOMIC DNA]</scope>
</reference>
<evidence type="ECO:0000259" key="4">
    <source>
        <dbReference type="PROSITE" id="PS50001"/>
    </source>
</evidence>
<reference evidence="6" key="1">
    <citation type="submission" date="2012-07" db="EMBL/GenBank/DDBJ databases">
        <title>Genome of the Chinese tree shrew, a rising model animal genetically related to primates.</title>
        <authorList>
            <person name="Zhang G."/>
            <person name="Fan Y."/>
            <person name="Yao Y."/>
            <person name="Huang Z."/>
        </authorList>
    </citation>
    <scope>NUCLEOTIDE SEQUENCE [LARGE SCALE GENOMIC DNA]</scope>
</reference>
<feature type="domain" description="SH2" evidence="4">
    <location>
        <begin position="34"/>
        <end position="125"/>
    </location>
</feature>
<dbReference type="KEGG" id="tup:102481376"/>
<feature type="compositionally biased region" description="Polar residues" evidence="3">
    <location>
        <begin position="291"/>
        <end position="300"/>
    </location>
</feature>
<dbReference type="AlphaFoldDB" id="L9L150"/>
<dbReference type="EMBL" id="KB320624">
    <property type="protein sequence ID" value="ELW67097.1"/>
    <property type="molecule type" value="Genomic_DNA"/>
</dbReference>
<dbReference type="PANTHER" id="PTHR14388:SF3">
    <property type="entry name" value="HEMATOPOIETIC SH2 DOMAIN-CONTAINING PROTEIN"/>
    <property type="match status" value="1"/>
</dbReference>
<dbReference type="SMART" id="SM00252">
    <property type="entry name" value="SH2"/>
    <property type="match status" value="1"/>
</dbReference>
<dbReference type="InParanoid" id="L9L150"/>
<dbReference type="FunCoup" id="L9L150">
    <property type="interactions" value="511"/>
</dbReference>
<evidence type="ECO:0000256" key="1">
    <source>
        <dbReference type="ARBA" id="ARBA00022999"/>
    </source>
</evidence>
<dbReference type="OrthoDB" id="67310at2759"/>
<dbReference type="eggNOG" id="ENOG502RZYN">
    <property type="taxonomic scope" value="Eukaryota"/>
</dbReference>
<dbReference type="Pfam" id="PF00017">
    <property type="entry name" value="SH2"/>
    <property type="match status" value="1"/>
</dbReference>
<dbReference type="STRING" id="246437.L9L150"/>
<evidence type="ECO:0000256" key="3">
    <source>
        <dbReference type="SAM" id="MobiDB-lite"/>
    </source>
</evidence>
<feature type="region of interest" description="Disordered" evidence="3">
    <location>
        <begin position="290"/>
        <end position="374"/>
    </location>
</feature>
<accession>L9L150</accession>
<dbReference type="Gene3D" id="3.30.505.10">
    <property type="entry name" value="SH2 domain"/>
    <property type="match status" value="1"/>
</dbReference>
<gene>
    <name evidence="5" type="ORF">TREES_T100006407</name>
</gene>
<evidence type="ECO:0000313" key="5">
    <source>
        <dbReference type="EMBL" id="ELW67097.1"/>
    </source>
</evidence>
<feature type="compositionally biased region" description="Pro residues" evidence="3">
    <location>
        <begin position="363"/>
        <end position="374"/>
    </location>
</feature>
<sequence length="374" mass="41175">MTETGRLPPPLPPRLDWFVHTQMEQLARDGVPAWFHGDISREAAENLLEVQPVGSFLIRVSHSHVGYTLSYKAQGCCRHFMIKVLDNGSFLILGETVTHATLDALVTYHQQKPVRPHDTLLTQPCGQKDPTNVDYEDLFLYSNALLEEAASPRSSPGPSPREHQRPASCLVTSSEQASPKPGLLHWAKDRKLSAPMHHVTTEEATSSYPQKSPLVEARQKLWRNLKTLPKTGKKVQQQLKSHLAAVSLPSLWDAGRLAGTPGSGARTGSQEHSGETAWKENIYHDPFMATSLKSTSQPQSLRDRATSSRKTVRPANQSSPGGAVTPGDRSWHRAAARAQSSPVYTPEPSGLSESPEDWLPEEYNPPPPFAPGYS</sequence>
<protein>
    <submittedName>
        <fullName evidence="5">Hematopoietic SH2 domain-containing protein</fullName>
    </submittedName>
</protein>
<dbReference type="PANTHER" id="PTHR14388">
    <property type="entry name" value="T CELL-SPECIFIC ADAPTER PROTEIN TSAD"/>
    <property type="match status" value="1"/>
</dbReference>
<evidence type="ECO:0000256" key="2">
    <source>
        <dbReference type="PROSITE-ProRule" id="PRU00191"/>
    </source>
</evidence>
<dbReference type="InterPro" id="IPR000980">
    <property type="entry name" value="SH2"/>
</dbReference>
<name>L9L150_TUPCH</name>